<dbReference type="Proteomes" id="UP000070319">
    <property type="component" value="Unassembled WGS sequence"/>
</dbReference>
<dbReference type="EMBL" id="LTDF01000098">
    <property type="protein sequence ID" value="KXT48595.1"/>
    <property type="molecule type" value="Genomic_DNA"/>
</dbReference>
<dbReference type="PANTHER" id="PTHR43630">
    <property type="entry name" value="POLY-BETA-1,6-N-ACETYL-D-GLUCOSAMINE SYNTHASE"/>
    <property type="match status" value="1"/>
</dbReference>
<dbReference type="InterPro" id="IPR029044">
    <property type="entry name" value="Nucleotide-diphossugar_trans"/>
</dbReference>
<accession>A0A139LAY2</accession>
<evidence type="ECO:0000313" key="6">
    <source>
        <dbReference type="Proteomes" id="UP000070319"/>
    </source>
</evidence>
<dbReference type="SUPFAM" id="SSF53448">
    <property type="entry name" value="Nucleotide-diphospho-sugar transferases"/>
    <property type="match status" value="1"/>
</dbReference>
<reference evidence="5 6" key="1">
    <citation type="submission" date="2016-02" db="EMBL/GenBank/DDBJ databases">
        <authorList>
            <person name="Wen L."/>
            <person name="He K."/>
            <person name="Yang H."/>
        </authorList>
    </citation>
    <scope>NUCLEOTIDE SEQUENCE [LARGE SCALE GENOMIC DNA]</scope>
    <source>
        <strain evidence="5 6">KLE1704</strain>
    </source>
</reference>
<feature type="transmembrane region" description="Helical" evidence="4">
    <location>
        <begin position="315"/>
        <end position="333"/>
    </location>
</feature>
<keyword evidence="2" id="KW-0328">Glycosyltransferase</keyword>
<feature type="transmembrane region" description="Helical" evidence="4">
    <location>
        <begin position="339"/>
        <end position="356"/>
    </location>
</feature>
<dbReference type="AlphaFoldDB" id="A0A139LAY2"/>
<keyword evidence="4" id="KW-1133">Transmembrane helix</keyword>
<dbReference type="PANTHER" id="PTHR43630:SF1">
    <property type="entry name" value="POLY-BETA-1,6-N-ACETYL-D-GLUCOSAMINE SYNTHASE"/>
    <property type="match status" value="1"/>
</dbReference>
<feature type="transmembrane region" description="Helical" evidence="4">
    <location>
        <begin position="20"/>
        <end position="39"/>
    </location>
</feature>
<dbReference type="Gene3D" id="3.90.550.10">
    <property type="entry name" value="Spore Coat Polysaccharide Biosynthesis Protein SpsA, Chain A"/>
    <property type="match status" value="1"/>
</dbReference>
<evidence type="ECO:0000313" key="5">
    <source>
        <dbReference type="EMBL" id="KXT48595.1"/>
    </source>
</evidence>
<evidence type="ECO:0000256" key="2">
    <source>
        <dbReference type="ARBA" id="ARBA00022676"/>
    </source>
</evidence>
<feature type="transmembrane region" description="Helical" evidence="4">
    <location>
        <begin position="363"/>
        <end position="382"/>
    </location>
</feature>
<comment type="similarity">
    <text evidence="1">Belongs to the glycosyltransferase 2 family.</text>
</comment>
<keyword evidence="4" id="KW-0472">Membrane</keyword>
<sequence>MWHYLHKILILEQVLLIFDWILYVLFAINILYLLVYSLASLRRKPDKPVLAKEYKRFALLIAAYKEDVVIMDTVQACLAQDYPSDKYDVVVISDHMQPSTNEKLRALPIKLLQVDFERSTNTKSLKAALEYLGEDSYDIALIIDADNIINSSYLAELNNAFANPEVKVVQTHRAAKNLNTNMAYLDAISEEINNSIFRLGHVNLGMSAALIGSGMAFEYTLFYKAMMSNTSVGGFDRVLEMKLLYHRVFFHYLPDTYVLDEKIQKTKNFYQQRRRWLSAQYYSLGEFVHHLLPAIRDRKWDFCDKLFQQASFSRLLLLGFTFIFSVCFSIWFPALAYKWWGIFGLLLLALVIAIPRRFWKWRLAKAICFVPYSFLLMFFNLFRLKEANKKFIHTAHGVE</sequence>
<protein>
    <submittedName>
        <fullName evidence="5">Glycosyltransferase, group 2 family protein</fullName>
    </submittedName>
</protein>
<dbReference type="CDD" id="cd06423">
    <property type="entry name" value="CESA_like"/>
    <property type="match status" value="1"/>
</dbReference>
<dbReference type="PATRIC" id="fig|329854.7.peg.2926"/>
<comment type="caution">
    <text evidence="5">The sequence shown here is derived from an EMBL/GenBank/DDBJ whole genome shotgun (WGS) entry which is preliminary data.</text>
</comment>
<name>A0A139LAY2_9BACE</name>
<keyword evidence="3 5" id="KW-0808">Transferase</keyword>
<gene>
    <name evidence="5" type="ORF">HMPREF2531_02872</name>
</gene>
<dbReference type="GO" id="GO:0016757">
    <property type="term" value="F:glycosyltransferase activity"/>
    <property type="evidence" value="ECO:0007669"/>
    <property type="project" value="UniProtKB-KW"/>
</dbReference>
<keyword evidence="4" id="KW-0812">Transmembrane</keyword>
<evidence type="ECO:0000256" key="4">
    <source>
        <dbReference type="SAM" id="Phobius"/>
    </source>
</evidence>
<evidence type="ECO:0000256" key="3">
    <source>
        <dbReference type="ARBA" id="ARBA00022679"/>
    </source>
</evidence>
<proteinExistence type="inferred from homology"/>
<organism evidence="5">
    <name type="scientific">Bacteroides intestinalis</name>
    <dbReference type="NCBI Taxonomy" id="329854"/>
    <lineage>
        <taxon>Bacteria</taxon>
        <taxon>Pseudomonadati</taxon>
        <taxon>Bacteroidota</taxon>
        <taxon>Bacteroidia</taxon>
        <taxon>Bacteroidales</taxon>
        <taxon>Bacteroidaceae</taxon>
        <taxon>Bacteroides</taxon>
    </lineage>
</organism>
<dbReference type="Pfam" id="PF13641">
    <property type="entry name" value="Glyco_tranf_2_3"/>
    <property type="match status" value="1"/>
</dbReference>
<evidence type="ECO:0000256" key="1">
    <source>
        <dbReference type="ARBA" id="ARBA00006739"/>
    </source>
</evidence>